<dbReference type="PANTHER" id="PTHR31972">
    <property type="entry name" value="EXPRESSED PROTEIN"/>
    <property type="match status" value="1"/>
</dbReference>
<organism evidence="1 2">
    <name type="scientific">Apostasia shenzhenica</name>
    <dbReference type="NCBI Taxonomy" id="1088818"/>
    <lineage>
        <taxon>Eukaryota</taxon>
        <taxon>Viridiplantae</taxon>
        <taxon>Streptophyta</taxon>
        <taxon>Embryophyta</taxon>
        <taxon>Tracheophyta</taxon>
        <taxon>Spermatophyta</taxon>
        <taxon>Magnoliopsida</taxon>
        <taxon>Liliopsida</taxon>
        <taxon>Asparagales</taxon>
        <taxon>Orchidaceae</taxon>
        <taxon>Apostasioideae</taxon>
        <taxon>Apostasia</taxon>
    </lineage>
</organism>
<evidence type="ECO:0000313" key="1">
    <source>
        <dbReference type="EMBL" id="PKA48288.1"/>
    </source>
</evidence>
<dbReference type="OrthoDB" id="1894291at2759"/>
<accession>A0A2H9ZYC0</accession>
<dbReference type="PANTHER" id="PTHR31972:SF3">
    <property type="entry name" value="OS09G0416600 PROTEIN"/>
    <property type="match status" value="1"/>
</dbReference>
<dbReference type="EMBL" id="KZ452646">
    <property type="protein sequence ID" value="PKA48288.1"/>
    <property type="molecule type" value="Genomic_DNA"/>
</dbReference>
<dbReference type="STRING" id="1088818.A0A2H9ZYC0"/>
<keyword evidence="2" id="KW-1185">Reference proteome</keyword>
<dbReference type="Pfam" id="PF05910">
    <property type="entry name" value="DUF868"/>
    <property type="match status" value="1"/>
</dbReference>
<sequence>MLDPIPACFRDSAAGGTPASTASGPSLTTCIYETHLGFASLSWSRTALGLSLRANLRLPPAAGDVDDCDEYDDEPIGFRIRPWIFWKRKGTQRLQLKGGPALDVAWDLSRARFPVAGGPEPCSGFFVAVAVDGEMALVAGDMEDEADRKMKPRKRTPAAPALVLRREHVLLKGDGGRRSYLTSVRFAGKEREIAIEIGGKETAAATGMCVSIDGSKVLQIRRLRWKFRGNEWVEIGGECRSRIQICWDLHSWLFPSKDDAATASFAGTAAAGIGQAVFIFRFENSDEKGKEIEYAIPGDGRAGYLYRGLIADDLGKNRNWSGGGWGERREMKKNRLKVSSSSSSSSSSSAGSSSVLEWESLEEAELCGIDGFTLVVYAWKS</sequence>
<evidence type="ECO:0008006" key="3">
    <source>
        <dbReference type="Google" id="ProtNLM"/>
    </source>
</evidence>
<reference evidence="1 2" key="1">
    <citation type="journal article" date="2017" name="Nature">
        <title>The Apostasia genome and the evolution of orchids.</title>
        <authorList>
            <person name="Zhang G.Q."/>
            <person name="Liu K.W."/>
            <person name="Li Z."/>
            <person name="Lohaus R."/>
            <person name="Hsiao Y.Y."/>
            <person name="Niu S.C."/>
            <person name="Wang J.Y."/>
            <person name="Lin Y.C."/>
            <person name="Xu Q."/>
            <person name="Chen L.J."/>
            <person name="Yoshida K."/>
            <person name="Fujiwara S."/>
            <person name="Wang Z.W."/>
            <person name="Zhang Y.Q."/>
            <person name="Mitsuda N."/>
            <person name="Wang M."/>
            <person name="Liu G.H."/>
            <person name="Pecoraro L."/>
            <person name="Huang H.X."/>
            <person name="Xiao X.J."/>
            <person name="Lin M."/>
            <person name="Wu X.Y."/>
            <person name="Wu W.L."/>
            <person name="Chen Y.Y."/>
            <person name="Chang S.B."/>
            <person name="Sakamoto S."/>
            <person name="Ohme-Takagi M."/>
            <person name="Yagi M."/>
            <person name="Zeng S.J."/>
            <person name="Shen C.Y."/>
            <person name="Yeh C.M."/>
            <person name="Luo Y.B."/>
            <person name="Tsai W.C."/>
            <person name="Van de Peer Y."/>
            <person name="Liu Z.J."/>
        </authorList>
    </citation>
    <scope>NUCLEOTIDE SEQUENCE [LARGE SCALE GENOMIC DNA]</scope>
    <source>
        <strain evidence="2">cv. Shenzhen</strain>
        <tissue evidence="1">Stem</tissue>
    </source>
</reference>
<protein>
    <recommendedName>
        <fullName evidence="3">DUF868 domain-containing protein</fullName>
    </recommendedName>
</protein>
<name>A0A2H9ZYC0_9ASPA</name>
<dbReference type="InterPro" id="IPR008586">
    <property type="entry name" value="DUF868_pln"/>
</dbReference>
<gene>
    <name evidence="1" type="ORF">AXF42_Ash020723</name>
</gene>
<dbReference type="AlphaFoldDB" id="A0A2H9ZYC0"/>
<dbReference type="Proteomes" id="UP000236161">
    <property type="component" value="Unassembled WGS sequence"/>
</dbReference>
<evidence type="ECO:0000313" key="2">
    <source>
        <dbReference type="Proteomes" id="UP000236161"/>
    </source>
</evidence>
<proteinExistence type="predicted"/>